<dbReference type="STRING" id="33978.A6M13_10925"/>
<sequence>MELTIGMQLTLEPTYTDRNEKFRCKVVEVDEHIFYIDYPVNIETKKTAFLIDGAQFLVLFTSADGNASFALNSEVLGRKNDGIPMIAMKRPRAEEIVKVQRREFVRVQTRVDVAIATEHMTYQLTTEDISAGGIAAILRGHEQLEENQTVELTIVLPFENGDTHYVMTEARIVRIFEKDDVLKIASIQFVEPMDVDQQYIVRFCFERQIMLRRKELNQ</sequence>
<accession>A0A1C0YKW6</accession>
<evidence type="ECO:0000259" key="2">
    <source>
        <dbReference type="Pfam" id="PF12945"/>
    </source>
</evidence>
<dbReference type="EMBL" id="MASJ01000003">
    <property type="protein sequence ID" value="OCS87803.1"/>
    <property type="molecule type" value="Genomic_DNA"/>
</dbReference>
<name>A0A1C0YKW6_9BACL</name>
<dbReference type="SUPFAM" id="SSF141371">
    <property type="entry name" value="PilZ domain-like"/>
    <property type="match status" value="1"/>
</dbReference>
<dbReference type="OrthoDB" id="1951449at2"/>
<proteinExistence type="predicted"/>
<evidence type="ECO:0000259" key="1">
    <source>
        <dbReference type="Pfam" id="PF07238"/>
    </source>
</evidence>
<keyword evidence="4" id="KW-1185">Reference proteome</keyword>
<dbReference type="Proteomes" id="UP000093199">
    <property type="component" value="Unassembled WGS sequence"/>
</dbReference>
<organism evidence="3 4">
    <name type="scientific">Caryophanon tenue</name>
    <dbReference type="NCBI Taxonomy" id="33978"/>
    <lineage>
        <taxon>Bacteria</taxon>
        <taxon>Bacillati</taxon>
        <taxon>Bacillota</taxon>
        <taxon>Bacilli</taxon>
        <taxon>Bacillales</taxon>
        <taxon>Caryophanaceae</taxon>
        <taxon>Caryophanon</taxon>
    </lineage>
</organism>
<reference evidence="3 4" key="1">
    <citation type="submission" date="2016-07" db="EMBL/GenBank/DDBJ databases">
        <title>Caryophanon tenue genome sequencing.</title>
        <authorList>
            <person name="Verma A."/>
            <person name="Pal Y."/>
            <person name="Krishnamurthi S."/>
        </authorList>
    </citation>
    <scope>NUCLEOTIDE SEQUENCE [LARGE SCALE GENOMIC DNA]</scope>
    <source>
        <strain evidence="3 4">DSM 14152</strain>
    </source>
</reference>
<feature type="domain" description="Type III secretion system flagellar brake protein YcgR PilZN" evidence="2">
    <location>
        <begin position="5"/>
        <end position="91"/>
    </location>
</feature>
<dbReference type="AlphaFoldDB" id="A0A1C0YKW6"/>
<comment type="caution">
    <text evidence="3">The sequence shown here is derived from an EMBL/GenBank/DDBJ whole genome shotgun (WGS) entry which is preliminary data.</text>
</comment>
<dbReference type="Pfam" id="PF12945">
    <property type="entry name" value="PilZNR"/>
    <property type="match status" value="1"/>
</dbReference>
<evidence type="ECO:0000313" key="3">
    <source>
        <dbReference type="EMBL" id="OCS87803.1"/>
    </source>
</evidence>
<keyword evidence="3" id="KW-0808">Transferase</keyword>
<dbReference type="InterPro" id="IPR009926">
    <property type="entry name" value="T3SS_YcgR_PilZN"/>
</dbReference>
<dbReference type="GO" id="GO:0016740">
    <property type="term" value="F:transferase activity"/>
    <property type="evidence" value="ECO:0007669"/>
    <property type="project" value="UniProtKB-KW"/>
</dbReference>
<dbReference type="Gene3D" id="2.40.10.220">
    <property type="entry name" value="predicted glycosyltransferase like domains"/>
    <property type="match status" value="1"/>
</dbReference>
<dbReference type="GO" id="GO:0035438">
    <property type="term" value="F:cyclic-di-GMP binding"/>
    <property type="evidence" value="ECO:0007669"/>
    <property type="project" value="InterPro"/>
</dbReference>
<dbReference type="Pfam" id="PF07238">
    <property type="entry name" value="PilZ"/>
    <property type="match status" value="1"/>
</dbReference>
<dbReference type="RefSeq" id="WP_066543625.1">
    <property type="nucleotide sequence ID" value="NZ_MASJ01000003.1"/>
</dbReference>
<dbReference type="InterPro" id="IPR009875">
    <property type="entry name" value="PilZ_domain"/>
</dbReference>
<gene>
    <name evidence="3" type="ORF">A6M13_10925</name>
</gene>
<feature type="domain" description="PilZ" evidence="1">
    <location>
        <begin position="100"/>
        <end position="206"/>
    </location>
</feature>
<protein>
    <submittedName>
        <fullName evidence="3">Glycosyltransferase</fullName>
    </submittedName>
</protein>
<evidence type="ECO:0000313" key="4">
    <source>
        <dbReference type="Proteomes" id="UP000093199"/>
    </source>
</evidence>